<evidence type="ECO:0000313" key="1">
    <source>
        <dbReference type="EMBL" id="JAG06310.1"/>
    </source>
</evidence>
<feature type="non-terminal residue" evidence="1">
    <location>
        <position position="116"/>
    </location>
</feature>
<feature type="non-terminal residue" evidence="1">
    <location>
        <position position="1"/>
    </location>
</feature>
<name>A0A0A9WN81_LYGHE</name>
<dbReference type="PANTHER" id="PTHR33198:SF20">
    <property type="entry name" value="RETROTRANSPOSON GAG DOMAIN-CONTAINING PROTEIN"/>
    <property type="match status" value="1"/>
</dbReference>
<organism evidence="1">
    <name type="scientific">Lygus hesperus</name>
    <name type="common">Western plant bug</name>
    <dbReference type="NCBI Taxonomy" id="30085"/>
    <lineage>
        <taxon>Eukaryota</taxon>
        <taxon>Metazoa</taxon>
        <taxon>Ecdysozoa</taxon>
        <taxon>Arthropoda</taxon>
        <taxon>Hexapoda</taxon>
        <taxon>Insecta</taxon>
        <taxon>Pterygota</taxon>
        <taxon>Neoptera</taxon>
        <taxon>Paraneoptera</taxon>
        <taxon>Hemiptera</taxon>
        <taxon>Heteroptera</taxon>
        <taxon>Panheteroptera</taxon>
        <taxon>Cimicomorpha</taxon>
        <taxon>Miridae</taxon>
        <taxon>Mirini</taxon>
        <taxon>Lygus</taxon>
    </lineage>
</organism>
<sequence>GLFKEPDVVQVNCLMGLLGDEGEDILSSFNLPDDSITYDLLIERFTKYFEKNINVIFERARFRNCYQQDGEPFDSFLTRLHQLIKFCNYASLKDEMIRDQIVIGLQDSKLSESLQL</sequence>
<dbReference type="EMBL" id="GBHO01037294">
    <property type="protein sequence ID" value="JAG06310.1"/>
    <property type="molecule type" value="Transcribed_RNA"/>
</dbReference>
<gene>
    <name evidence="1" type="ORF">CM83_105400</name>
</gene>
<dbReference type="PANTHER" id="PTHR33198">
    <property type="entry name" value="ANK_REP_REGION DOMAIN-CONTAINING PROTEIN-RELATED"/>
    <property type="match status" value="1"/>
</dbReference>
<protein>
    <submittedName>
        <fullName evidence="1">Uncharacterized protein</fullName>
    </submittedName>
</protein>
<reference evidence="1" key="1">
    <citation type="journal article" date="2014" name="PLoS ONE">
        <title>Transcriptome-Based Identification of ABC Transporters in the Western Tarnished Plant Bug Lygus hesperus.</title>
        <authorList>
            <person name="Hull J.J."/>
            <person name="Chaney K."/>
            <person name="Geib S.M."/>
            <person name="Fabrick J.A."/>
            <person name="Brent C.S."/>
            <person name="Walsh D."/>
            <person name="Lavine L.C."/>
        </authorList>
    </citation>
    <scope>NUCLEOTIDE SEQUENCE</scope>
</reference>
<proteinExistence type="predicted"/>
<accession>A0A0A9WN81</accession>
<reference evidence="1" key="2">
    <citation type="submission" date="2014-07" db="EMBL/GenBank/DDBJ databases">
        <authorList>
            <person name="Hull J."/>
        </authorList>
    </citation>
    <scope>NUCLEOTIDE SEQUENCE</scope>
</reference>
<dbReference type="AlphaFoldDB" id="A0A0A9WN81"/>